<evidence type="ECO:0000259" key="13">
    <source>
        <dbReference type="Pfam" id="PF02771"/>
    </source>
</evidence>
<protein>
    <recommendedName>
        <fullName evidence="9">3-methylmercaptopropionyl-CoA dehydrogenase</fullName>
        <ecNumber evidence="8">1.3.99.41</ecNumber>
    </recommendedName>
</protein>
<dbReference type="InterPro" id="IPR009100">
    <property type="entry name" value="AcylCoA_DH/oxidase_NM_dom_sf"/>
</dbReference>
<comment type="function">
    <text evidence="7">Involved in the assimilation of dimethylsulphoniopropionate (DMSP), an important compound in the fixation of carbon in marine phytoplankton, by mediating the conversion of 3-(methylthio)propanoyl-CoA (MMPA-CoA) to 3-(methylthio)acryloyl-CoA (MTA-CoA).</text>
</comment>
<evidence type="ECO:0000256" key="9">
    <source>
        <dbReference type="ARBA" id="ARBA00069043"/>
    </source>
</evidence>
<dbReference type="Proteomes" id="UP000024547">
    <property type="component" value="Unassembled WGS sequence"/>
</dbReference>
<evidence type="ECO:0000256" key="10">
    <source>
        <dbReference type="RuleBase" id="RU362125"/>
    </source>
</evidence>
<dbReference type="PANTHER" id="PTHR42803">
    <property type="entry name" value="ACYL-COA DEHYDROGENASE"/>
    <property type="match status" value="1"/>
</dbReference>
<comment type="catalytic activity">
    <reaction evidence="6">
        <text>3-(methylsulfanyl)propanoyl-CoA + oxidized [electron-transfer flavoprotein] + H(+) = 3-(methylsulfanyl)acryloyl-CoA + reduced [electron-transfer flavoprotein]</text>
        <dbReference type="Rhea" id="RHEA:52612"/>
        <dbReference type="Rhea" id="RHEA-COMP:10685"/>
        <dbReference type="Rhea" id="RHEA-COMP:10686"/>
        <dbReference type="ChEBI" id="CHEBI:15378"/>
        <dbReference type="ChEBI" id="CHEBI:57692"/>
        <dbReference type="ChEBI" id="CHEBI:58307"/>
        <dbReference type="ChEBI" id="CHEBI:82815"/>
        <dbReference type="ChEBI" id="CHEBI:84994"/>
        <dbReference type="EC" id="1.3.99.41"/>
    </reaction>
    <physiologicalReaction direction="left-to-right" evidence="6">
        <dbReference type="Rhea" id="RHEA:52613"/>
    </physiologicalReaction>
</comment>
<dbReference type="GO" id="GO:0050660">
    <property type="term" value="F:flavin adenine dinucleotide binding"/>
    <property type="evidence" value="ECO:0007669"/>
    <property type="project" value="InterPro"/>
</dbReference>
<feature type="domain" description="Acyl-CoA dehydrogenase/oxidase N-terminal" evidence="13">
    <location>
        <begin position="78"/>
        <end position="155"/>
    </location>
</feature>
<evidence type="ECO:0000256" key="1">
    <source>
        <dbReference type="ARBA" id="ARBA00001974"/>
    </source>
</evidence>
<dbReference type="Gene3D" id="1.10.540.10">
    <property type="entry name" value="Acyl-CoA dehydrogenase/oxidase, N-terminal domain"/>
    <property type="match status" value="1"/>
</dbReference>
<dbReference type="InterPro" id="IPR036250">
    <property type="entry name" value="AcylCo_DH-like_C"/>
</dbReference>
<evidence type="ECO:0000259" key="14">
    <source>
        <dbReference type="Pfam" id="PF12806"/>
    </source>
</evidence>
<dbReference type="EC" id="1.3.99.41" evidence="8"/>
<dbReference type="Gene3D" id="1.20.140.10">
    <property type="entry name" value="Butyryl-CoA Dehydrogenase, subunit A, domain 3"/>
    <property type="match status" value="1"/>
</dbReference>
<dbReference type="InterPro" id="IPR046373">
    <property type="entry name" value="Acyl-CoA_Oxase/DH_mid-dom_sf"/>
</dbReference>
<evidence type="ECO:0000256" key="5">
    <source>
        <dbReference type="ARBA" id="ARBA00023002"/>
    </source>
</evidence>
<evidence type="ECO:0000256" key="6">
    <source>
        <dbReference type="ARBA" id="ARBA00051388"/>
    </source>
</evidence>
<evidence type="ECO:0000259" key="12">
    <source>
        <dbReference type="Pfam" id="PF02770"/>
    </source>
</evidence>
<gene>
    <name evidence="15" type="ORF">DD728_12805</name>
    <name evidence="16" type="ORF">HY36_07190</name>
</gene>
<reference evidence="15 18" key="2">
    <citation type="journal article" date="2018" name="Nat. Biotechnol.">
        <title>A standardized bacterial taxonomy based on genome phylogeny substantially revises the tree of life.</title>
        <authorList>
            <person name="Parks D.H."/>
            <person name="Chuvochina M."/>
            <person name="Waite D.W."/>
            <person name="Rinke C."/>
            <person name="Skarshewski A."/>
            <person name="Chaumeil P.A."/>
            <person name="Hugenholtz P."/>
        </authorList>
    </citation>
    <scope>NUCLEOTIDE SEQUENCE [LARGE SCALE GENOMIC DNA]</scope>
    <source>
        <strain evidence="15">UBA10378</strain>
    </source>
</reference>
<evidence type="ECO:0000256" key="8">
    <source>
        <dbReference type="ARBA" id="ARBA00066694"/>
    </source>
</evidence>
<dbReference type="Pfam" id="PF02770">
    <property type="entry name" value="Acyl-CoA_dh_M"/>
    <property type="match status" value="1"/>
</dbReference>
<dbReference type="FunFam" id="2.40.110.10:FF:000031">
    <property type="entry name" value="Acyl-CoA dehydrogenase, putative"/>
    <property type="match status" value="1"/>
</dbReference>
<evidence type="ECO:0000313" key="17">
    <source>
        <dbReference type="Proteomes" id="UP000024547"/>
    </source>
</evidence>
<keyword evidence="17" id="KW-1185">Reference proteome</keyword>
<dbReference type="Pfam" id="PF00441">
    <property type="entry name" value="Acyl-CoA_dh_1"/>
    <property type="match status" value="1"/>
</dbReference>
<evidence type="ECO:0000259" key="11">
    <source>
        <dbReference type="Pfam" id="PF00441"/>
    </source>
</evidence>
<name>A0A059DZV5_9PROT</name>
<dbReference type="PANTHER" id="PTHR42803:SF1">
    <property type="entry name" value="BROAD-SPECIFICITY LINEAR ACYL-COA DEHYDROGENASE FADE5"/>
    <property type="match status" value="1"/>
</dbReference>
<feature type="domain" description="Acetyl-CoA dehydrogenase-like C-terminal" evidence="14">
    <location>
        <begin position="461"/>
        <end position="578"/>
    </location>
</feature>
<dbReference type="STRING" id="1280948.HY36_07190"/>
<dbReference type="Pfam" id="PF02771">
    <property type="entry name" value="Acyl-CoA_dh_N"/>
    <property type="match status" value="1"/>
</dbReference>
<keyword evidence="3 10" id="KW-0285">Flavoprotein</keyword>
<dbReference type="GO" id="GO:0016627">
    <property type="term" value="F:oxidoreductase activity, acting on the CH-CH group of donors"/>
    <property type="evidence" value="ECO:0007669"/>
    <property type="project" value="InterPro"/>
</dbReference>
<dbReference type="Pfam" id="PF12806">
    <property type="entry name" value="Acyl-CoA_dh_C"/>
    <property type="match status" value="1"/>
</dbReference>
<comment type="similarity">
    <text evidence="2 10">Belongs to the acyl-CoA dehydrogenase family.</text>
</comment>
<dbReference type="Proteomes" id="UP000263957">
    <property type="component" value="Unassembled WGS sequence"/>
</dbReference>
<organism evidence="16 17">
    <name type="scientific">Hyphomonas atlantica</name>
    <dbReference type="NCBI Taxonomy" id="1280948"/>
    <lineage>
        <taxon>Bacteria</taxon>
        <taxon>Pseudomonadati</taxon>
        <taxon>Pseudomonadota</taxon>
        <taxon>Alphaproteobacteria</taxon>
        <taxon>Hyphomonadales</taxon>
        <taxon>Hyphomonadaceae</taxon>
        <taxon>Hyphomonas</taxon>
    </lineage>
</organism>
<dbReference type="SUPFAM" id="SSF47203">
    <property type="entry name" value="Acyl-CoA dehydrogenase C-terminal domain-like"/>
    <property type="match status" value="1"/>
</dbReference>
<evidence type="ECO:0000313" key="16">
    <source>
        <dbReference type="EMBL" id="KCZ59910.1"/>
    </source>
</evidence>
<comment type="cofactor">
    <cofactor evidence="1 10">
        <name>FAD</name>
        <dbReference type="ChEBI" id="CHEBI:57692"/>
    </cofactor>
</comment>
<evidence type="ECO:0000256" key="2">
    <source>
        <dbReference type="ARBA" id="ARBA00009347"/>
    </source>
</evidence>
<evidence type="ECO:0000313" key="18">
    <source>
        <dbReference type="Proteomes" id="UP000263957"/>
    </source>
</evidence>
<dbReference type="PATRIC" id="fig|1280948.3.peg.2534"/>
<proteinExistence type="inferred from homology"/>
<evidence type="ECO:0000256" key="7">
    <source>
        <dbReference type="ARBA" id="ARBA00058683"/>
    </source>
</evidence>
<reference evidence="16 17" key="1">
    <citation type="journal article" date="2014" name="Antonie Van Leeuwenhoek">
        <title>Hyphomonas beringensis sp. nov. and Hyphomonas chukchiensis sp. nov., isolated from surface seawater of the Bering Sea and Chukchi Sea.</title>
        <authorList>
            <person name="Li C."/>
            <person name="Lai Q."/>
            <person name="Li G."/>
            <person name="Dong C."/>
            <person name="Wang J."/>
            <person name="Liao Y."/>
            <person name="Shao Z."/>
        </authorList>
    </citation>
    <scope>NUCLEOTIDE SEQUENCE [LARGE SCALE GENOMIC DNA]</scope>
    <source>
        <strain evidence="16 17">22II1-22F38</strain>
    </source>
</reference>
<dbReference type="InterPro" id="IPR013786">
    <property type="entry name" value="AcylCoA_DH/ox_N"/>
</dbReference>
<evidence type="ECO:0000256" key="3">
    <source>
        <dbReference type="ARBA" id="ARBA00022630"/>
    </source>
</evidence>
<dbReference type="SUPFAM" id="SSF56645">
    <property type="entry name" value="Acyl-CoA dehydrogenase NM domain-like"/>
    <property type="match status" value="1"/>
</dbReference>
<dbReference type="InterPro" id="IPR009075">
    <property type="entry name" value="AcylCo_DH/oxidase_C"/>
</dbReference>
<keyword evidence="5 10" id="KW-0560">Oxidoreductase</keyword>
<comment type="caution">
    <text evidence="16">The sequence shown here is derived from an EMBL/GenBank/DDBJ whole genome shotgun (WGS) entry which is preliminary data.</text>
</comment>
<keyword evidence="4 10" id="KW-0274">FAD</keyword>
<evidence type="ECO:0000313" key="15">
    <source>
        <dbReference type="EMBL" id="HBQ49733.1"/>
    </source>
</evidence>
<dbReference type="Gene3D" id="2.40.110.10">
    <property type="entry name" value="Butyryl-CoA Dehydrogenase, subunit A, domain 2"/>
    <property type="match status" value="1"/>
</dbReference>
<accession>A0A059DZV5</accession>
<dbReference type="InterPro" id="IPR037069">
    <property type="entry name" value="AcylCoA_DH/ox_N_sf"/>
</dbReference>
<dbReference type="OrthoDB" id="9807883at2"/>
<dbReference type="RefSeq" id="WP_035553272.1">
    <property type="nucleotide sequence ID" value="NZ_AWFH01000034.1"/>
</dbReference>
<dbReference type="InterPro" id="IPR006091">
    <property type="entry name" value="Acyl-CoA_Oxase/DH_mid-dom"/>
</dbReference>
<dbReference type="EMBL" id="AWFH01000034">
    <property type="protein sequence ID" value="KCZ59910.1"/>
    <property type="molecule type" value="Genomic_DNA"/>
</dbReference>
<dbReference type="InterPro" id="IPR052166">
    <property type="entry name" value="Diverse_Acyl-CoA_DH"/>
</dbReference>
<dbReference type="EMBL" id="DOGS01000253">
    <property type="protein sequence ID" value="HBQ49733.1"/>
    <property type="molecule type" value="Genomic_DNA"/>
</dbReference>
<dbReference type="eggNOG" id="COG1960">
    <property type="taxonomic scope" value="Bacteria"/>
</dbReference>
<feature type="domain" description="Acyl-CoA dehydrogenase/oxidase C-terminal" evidence="11">
    <location>
        <begin position="280"/>
        <end position="443"/>
    </location>
</feature>
<evidence type="ECO:0000256" key="4">
    <source>
        <dbReference type="ARBA" id="ARBA00022827"/>
    </source>
</evidence>
<dbReference type="InterPro" id="IPR025878">
    <property type="entry name" value="Acyl-CoA_dh-like_C_dom"/>
</dbReference>
<dbReference type="AlphaFoldDB" id="A0A059DZV5"/>
<sequence length="590" mass="62315">MAYEAPLNDMAFALQSVADLSRLEGLEPFGNYDPELISPILEEANKLARDVLAPLNTVGDAHGAQLTDDGVKAAPGFADAYAQFRDGGWMGLSAPEEWGGQGLPKALALAVMEMFHAANMSFGLCPMLSFGAIEALIAHGMDEQKQTYLPNLVAGNWTGTMNLTEPQAGSDVGALKTKAIPNEDGSYAITGQKIYITWGDHDVAENIIHLVLARLPDAPEGSRGISLFIVPKMMVNADGSLGERNAVKCIGLEKKMGIHASPTCVMEYDGATGWLIGQENKGLACMFTMMNSARLNVGLEGVAVGEAAYQTAFDYAQERKQGKATGVDGPAPILHHADVRRTLTTMRARVAAARSICYACGVAADLAEAAPDEETRAAAKMREDLLTPIAKAWCTDMGVDVASLGVQIHGGMGFMNETLAGQLYRDSRIAPIYEGTNGIQAIDLVGRKLSGTNGESMRVMLGEVEATAASARATNDPQLVQIADRLRAGADALREASDWMLEAMKDRDQEKALAGATAYLALAGDVIGGHFLTRAAVAARGEEGSFRARQLALAGFFAETVLATAPGRVSGITDGGSPFLENSEALFGIA</sequence>
<feature type="domain" description="Acyl-CoA oxidase/dehydrogenase middle" evidence="12">
    <location>
        <begin position="161"/>
        <end position="269"/>
    </location>
</feature>